<feature type="transmembrane region" description="Helical" evidence="1">
    <location>
        <begin position="45"/>
        <end position="67"/>
    </location>
</feature>
<feature type="transmembrane region" description="Helical" evidence="1">
    <location>
        <begin position="196"/>
        <end position="219"/>
    </location>
</feature>
<dbReference type="EMBL" id="DWWA01000040">
    <property type="protein sequence ID" value="HJC72742.1"/>
    <property type="molecule type" value="Genomic_DNA"/>
</dbReference>
<feature type="transmembrane region" description="Helical" evidence="1">
    <location>
        <begin position="124"/>
        <end position="143"/>
    </location>
</feature>
<keyword evidence="1" id="KW-0812">Transmembrane</keyword>
<dbReference type="Proteomes" id="UP000823918">
    <property type="component" value="Unassembled WGS sequence"/>
</dbReference>
<keyword evidence="1" id="KW-0472">Membrane</keyword>
<sequence>MKQIVRVSLPDFLKYSAMIAGIMLVVFFLNSGLSMDLPEDRSNYLIKYLFLGWGWVSMIVTTSYLPIFARQALTMGKTRREVLRALPALSAIAAISQMAACFFVGFVMRMVWGEQFQIEQVLGNLLVLFIAAGFSFALLGQLMGVLGMRFGAKGIWISMGAAIFLFLSLVLLFALVWSKQLLLMVVFFTTAPVWQIAAIAVGAVLVFGALIQAASVALLRNFSVK</sequence>
<proteinExistence type="predicted"/>
<feature type="transmembrane region" description="Helical" evidence="1">
    <location>
        <begin position="12"/>
        <end position="33"/>
    </location>
</feature>
<accession>A0A9D2Q4I8</accession>
<reference evidence="2" key="2">
    <citation type="submission" date="2021-04" db="EMBL/GenBank/DDBJ databases">
        <authorList>
            <person name="Gilroy R."/>
        </authorList>
    </citation>
    <scope>NUCLEOTIDE SEQUENCE</scope>
    <source>
        <strain evidence="2">5933</strain>
    </source>
</reference>
<gene>
    <name evidence="2" type="ORF">H9698_08140</name>
</gene>
<evidence type="ECO:0000313" key="2">
    <source>
        <dbReference type="EMBL" id="HJC72742.1"/>
    </source>
</evidence>
<comment type="caution">
    <text evidence="2">The sequence shown here is derived from an EMBL/GenBank/DDBJ whole genome shotgun (WGS) entry which is preliminary data.</text>
</comment>
<keyword evidence="1" id="KW-1133">Transmembrane helix</keyword>
<reference evidence="2" key="1">
    <citation type="journal article" date="2021" name="PeerJ">
        <title>Extensive microbial diversity within the chicken gut microbiome revealed by metagenomics and culture.</title>
        <authorList>
            <person name="Gilroy R."/>
            <person name="Ravi A."/>
            <person name="Getino M."/>
            <person name="Pursley I."/>
            <person name="Horton D.L."/>
            <person name="Alikhan N.F."/>
            <person name="Baker D."/>
            <person name="Gharbi K."/>
            <person name="Hall N."/>
            <person name="Watson M."/>
            <person name="Adriaenssens E.M."/>
            <person name="Foster-Nyarko E."/>
            <person name="Jarju S."/>
            <person name="Secka A."/>
            <person name="Antonio M."/>
            <person name="Oren A."/>
            <person name="Chaudhuri R.R."/>
            <person name="La Ragione R."/>
            <person name="Hildebrand F."/>
            <person name="Pallen M.J."/>
        </authorList>
    </citation>
    <scope>NUCLEOTIDE SEQUENCE</scope>
    <source>
        <strain evidence="2">5933</strain>
    </source>
</reference>
<organism evidence="2 3">
    <name type="scientific">Candidatus Ruthenibacterium merdavium</name>
    <dbReference type="NCBI Taxonomy" id="2838752"/>
    <lineage>
        <taxon>Bacteria</taxon>
        <taxon>Bacillati</taxon>
        <taxon>Bacillota</taxon>
        <taxon>Clostridia</taxon>
        <taxon>Eubacteriales</taxon>
        <taxon>Oscillospiraceae</taxon>
        <taxon>Ruthenibacterium</taxon>
    </lineage>
</organism>
<dbReference type="AlphaFoldDB" id="A0A9D2Q4I8"/>
<evidence type="ECO:0000313" key="3">
    <source>
        <dbReference type="Proteomes" id="UP000823918"/>
    </source>
</evidence>
<evidence type="ECO:0000256" key="1">
    <source>
        <dbReference type="SAM" id="Phobius"/>
    </source>
</evidence>
<protein>
    <submittedName>
        <fullName evidence="2">Uncharacterized protein</fullName>
    </submittedName>
</protein>
<feature type="transmembrane region" description="Helical" evidence="1">
    <location>
        <begin position="88"/>
        <end position="112"/>
    </location>
</feature>
<name>A0A9D2Q4I8_9FIRM</name>
<feature type="transmembrane region" description="Helical" evidence="1">
    <location>
        <begin position="155"/>
        <end position="176"/>
    </location>
</feature>